<evidence type="ECO:0000256" key="4">
    <source>
        <dbReference type="ARBA" id="ARBA00022519"/>
    </source>
</evidence>
<dbReference type="InterPro" id="IPR003593">
    <property type="entry name" value="AAA+_ATPase"/>
</dbReference>
<dbReference type="InterPro" id="IPR027417">
    <property type="entry name" value="P-loop_NTPase"/>
</dbReference>
<keyword evidence="9" id="KW-1185">Reference proteome</keyword>
<dbReference type="EMBL" id="FCOX02000021">
    <property type="protein sequence ID" value="SAK83366.1"/>
    <property type="molecule type" value="Genomic_DNA"/>
</dbReference>
<evidence type="ECO:0000256" key="5">
    <source>
        <dbReference type="ARBA" id="ARBA00022741"/>
    </source>
</evidence>
<proteinExistence type="inferred from homology"/>
<dbReference type="PANTHER" id="PTHR43776:SF7">
    <property type="entry name" value="D,D-DIPEPTIDE TRANSPORT ATP-BINDING PROTEIN DDPF-RELATED"/>
    <property type="match status" value="1"/>
</dbReference>
<dbReference type="GO" id="GO:0055085">
    <property type="term" value="P:transmembrane transport"/>
    <property type="evidence" value="ECO:0007669"/>
    <property type="project" value="UniProtKB-ARBA"/>
</dbReference>
<protein>
    <submittedName>
        <fullName evidence="8">ABC transporter</fullName>
    </submittedName>
</protein>
<feature type="domain" description="ABC transporter" evidence="7">
    <location>
        <begin position="6"/>
        <end position="241"/>
    </location>
</feature>
<dbReference type="PROSITE" id="PS50893">
    <property type="entry name" value="ABC_TRANSPORTER_2"/>
    <property type="match status" value="1"/>
</dbReference>
<keyword evidence="4" id="KW-0997">Cell inner membrane</keyword>
<keyword evidence="2" id="KW-0813">Transport</keyword>
<dbReference type="SMART" id="SM00382">
    <property type="entry name" value="AAA"/>
    <property type="match status" value="1"/>
</dbReference>
<organism evidence="8 9">
    <name type="scientific">Caballeronia calidae</name>
    <dbReference type="NCBI Taxonomy" id="1777139"/>
    <lineage>
        <taxon>Bacteria</taxon>
        <taxon>Pseudomonadati</taxon>
        <taxon>Pseudomonadota</taxon>
        <taxon>Betaproteobacteria</taxon>
        <taxon>Burkholderiales</taxon>
        <taxon>Burkholderiaceae</taxon>
        <taxon>Caballeronia</taxon>
    </lineage>
</organism>
<dbReference type="GO" id="GO:0005524">
    <property type="term" value="F:ATP binding"/>
    <property type="evidence" value="ECO:0007669"/>
    <property type="project" value="UniProtKB-KW"/>
</dbReference>
<name>A0A158CND2_9BURK</name>
<dbReference type="GO" id="GO:0016887">
    <property type="term" value="F:ATP hydrolysis activity"/>
    <property type="evidence" value="ECO:0007669"/>
    <property type="project" value="InterPro"/>
</dbReference>
<keyword evidence="4" id="KW-0472">Membrane</keyword>
<dbReference type="SUPFAM" id="SSF52540">
    <property type="entry name" value="P-loop containing nucleoside triphosphate hydrolases"/>
    <property type="match status" value="1"/>
</dbReference>
<dbReference type="PANTHER" id="PTHR43776">
    <property type="entry name" value="TRANSPORT ATP-BINDING PROTEIN"/>
    <property type="match status" value="1"/>
</dbReference>
<keyword evidence="6" id="KW-0067">ATP-binding</keyword>
<comment type="similarity">
    <text evidence="1">Belongs to the ABC transporter superfamily.</text>
</comment>
<dbReference type="CDD" id="cd03257">
    <property type="entry name" value="ABC_NikE_OppD_transporters"/>
    <property type="match status" value="1"/>
</dbReference>
<evidence type="ECO:0000256" key="1">
    <source>
        <dbReference type="ARBA" id="ARBA00005417"/>
    </source>
</evidence>
<evidence type="ECO:0000259" key="7">
    <source>
        <dbReference type="PROSITE" id="PS50893"/>
    </source>
</evidence>
<dbReference type="InterPro" id="IPR003439">
    <property type="entry name" value="ABC_transporter-like_ATP-bd"/>
</dbReference>
<keyword evidence="3" id="KW-1003">Cell membrane</keyword>
<evidence type="ECO:0000256" key="2">
    <source>
        <dbReference type="ARBA" id="ARBA00022448"/>
    </source>
</evidence>
<dbReference type="InterPro" id="IPR017871">
    <property type="entry name" value="ABC_transporter-like_CS"/>
</dbReference>
<dbReference type="Proteomes" id="UP000071859">
    <property type="component" value="Unassembled WGS sequence"/>
</dbReference>
<dbReference type="PROSITE" id="PS00211">
    <property type="entry name" value="ABC_TRANSPORTER_1"/>
    <property type="match status" value="1"/>
</dbReference>
<reference evidence="8" key="1">
    <citation type="submission" date="2016-01" db="EMBL/GenBank/DDBJ databases">
        <authorList>
            <person name="Peeters C."/>
        </authorList>
    </citation>
    <scope>NUCLEOTIDE SEQUENCE</scope>
    <source>
        <strain evidence="8">LMG 29321</strain>
    </source>
</reference>
<keyword evidence="5" id="KW-0547">Nucleotide-binding</keyword>
<comment type="caution">
    <text evidence="8">The sequence shown here is derived from an EMBL/GenBank/DDBJ whole genome shotgun (WGS) entry which is preliminary data.</text>
</comment>
<evidence type="ECO:0000313" key="9">
    <source>
        <dbReference type="Proteomes" id="UP000071859"/>
    </source>
</evidence>
<evidence type="ECO:0000256" key="6">
    <source>
        <dbReference type="ARBA" id="ARBA00022840"/>
    </source>
</evidence>
<dbReference type="AlphaFoldDB" id="A0A158CND2"/>
<evidence type="ECO:0000313" key="8">
    <source>
        <dbReference type="EMBL" id="SAK83366.1"/>
    </source>
</evidence>
<accession>A0A158CND2</accession>
<dbReference type="InterPro" id="IPR050319">
    <property type="entry name" value="ABC_transp_ATP-bind"/>
</dbReference>
<dbReference type="Gene3D" id="3.40.50.300">
    <property type="entry name" value="P-loop containing nucleotide triphosphate hydrolases"/>
    <property type="match status" value="1"/>
</dbReference>
<gene>
    <name evidence="8" type="ORF">AWB78_04124</name>
</gene>
<sequence>MSMIDIAGLDLTFGDGERAHHVLRDIRLSVQTGEVFGLVGESGCGKSTLLRCLAGLIRHWSGDIRIDGRAFGHALSPERCRTVQMVFQDPYGSLHPRHTIASALGEPLRIHGMRDVDARIDRALTDVGLDASFRTRFPHQLSGGQRQRVAIARSLMLEPRILLLDEPTSALDVSVQAEVLNLLSDLRRERGLTYVMVTHDLGVVAHLCDRIAVMREGKIVETLAVESLLEGRAQQDYTQSLLEASIRYA</sequence>
<evidence type="ECO:0000256" key="3">
    <source>
        <dbReference type="ARBA" id="ARBA00022475"/>
    </source>
</evidence>
<dbReference type="Pfam" id="PF00005">
    <property type="entry name" value="ABC_tran"/>
    <property type="match status" value="1"/>
</dbReference>